<dbReference type="EMBL" id="CP037920">
    <property type="protein sequence ID" value="QDT95624.1"/>
    <property type="molecule type" value="Genomic_DNA"/>
</dbReference>
<proteinExistence type="predicted"/>
<evidence type="ECO:0000256" key="4">
    <source>
        <dbReference type="SAM" id="SignalP"/>
    </source>
</evidence>
<dbReference type="EC" id="5.2.1.8" evidence="1"/>
<name>A0A517VRG3_9PLAN</name>
<keyword evidence="2" id="KW-0697">Rotamase</keyword>
<evidence type="ECO:0000259" key="5">
    <source>
        <dbReference type="PROSITE" id="PS50072"/>
    </source>
</evidence>
<keyword evidence="3 6" id="KW-0413">Isomerase</keyword>
<feature type="chain" id="PRO_5022079242" description="peptidylprolyl isomerase" evidence="4">
    <location>
        <begin position="30"/>
        <end position="211"/>
    </location>
</feature>
<dbReference type="InterPro" id="IPR029000">
    <property type="entry name" value="Cyclophilin-like_dom_sf"/>
</dbReference>
<dbReference type="SUPFAM" id="SSF50891">
    <property type="entry name" value="Cyclophilin-like"/>
    <property type="match status" value="1"/>
</dbReference>
<evidence type="ECO:0000256" key="1">
    <source>
        <dbReference type="ARBA" id="ARBA00013194"/>
    </source>
</evidence>
<reference evidence="6 7" key="1">
    <citation type="submission" date="2019-03" db="EMBL/GenBank/DDBJ databases">
        <title>Deep-cultivation of Planctomycetes and their phenomic and genomic characterization uncovers novel biology.</title>
        <authorList>
            <person name="Wiegand S."/>
            <person name="Jogler M."/>
            <person name="Boedeker C."/>
            <person name="Pinto D."/>
            <person name="Vollmers J."/>
            <person name="Rivas-Marin E."/>
            <person name="Kohn T."/>
            <person name="Peeters S.H."/>
            <person name="Heuer A."/>
            <person name="Rast P."/>
            <person name="Oberbeckmann S."/>
            <person name="Bunk B."/>
            <person name="Jeske O."/>
            <person name="Meyerdierks A."/>
            <person name="Storesund J.E."/>
            <person name="Kallscheuer N."/>
            <person name="Luecker S."/>
            <person name="Lage O.M."/>
            <person name="Pohl T."/>
            <person name="Merkel B.J."/>
            <person name="Hornburger P."/>
            <person name="Mueller R.-W."/>
            <person name="Bruemmer F."/>
            <person name="Labrenz M."/>
            <person name="Spormann A.M."/>
            <person name="Op den Camp H."/>
            <person name="Overmann J."/>
            <person name="Amann R."/>
            <person name="Jetten M.S.M."/>
            <person name="Mascher T."/>
            <person name="Medema M.H."/>
            <person name="Devos D.P."/>
            <person name="Kaster A.-K."/>
            <person name="Ovreas L."/>
            <person name="Rohde M."/>
            <person name="Galperin M.Y."/>
            <person name="Jogler C."/>
        </authorList>
    </citation>
    <scope>NUCLEOTIDE SEQUENCE [LARGE SCALE GENOMIC DNA]</scope>
    <source>
        <strain evidence="6 7">V144</strain>
    </source>
</reference>
<keyword evidence="4" id="KW-0732">Signal</keyword>
<dbReference type="GO" id="GO:0003755">
    <property type="term" value="F:peptidyl-prolyl cis-trans isomerase activity"/>
    <property type="evidence" value="ECO:0007669"/>
    <property type="project" value="UniProtKB-KW"/>
</dbReference>
<organism evidence="6 7">
    <name type="scientific">Gimesia aquarii</name>
    <dbReference type="NCBI Taxonomy" id="2527964"/>
    <lineage>
        <taxon>Bacteria</taxon>
        <taxon>Pseudomonadati</taxon>
        <taxon>Planctomycetota</taxon>
        <taxon>Planctomycetia</taxon>
        <taxon>Planctomycetales</taxon>
        <taxon>Planctomycetaceae</taxon>
        <taxon>Gimesia</taxon>
    </lineage>
</organism>
<evidence type="ECO:0000256" key="2">
    <source>
        <dbReference type="ARBA" id="ARBA00023110"/>
    </source>
</evidence>
<dbReference type="Pfam" id="PF00160">
    <property type="entry name" value="Pro_isomerase"/>
    <property type="match status" value="1"/>
</dbReference>
<accession>A0A517VRG3</accession>
<dbReference type="Proteomes" id="UP000318704">
    <property type="component" value="Chromosome"/>
</dbReference>
<dbReference type="AlphaFoldDB" id="A0A517VRG3"/>
<evidence type="ECO:0000313" key="6">
    <source>
        <dbReference type="EMBL" id="QDT95624.1"/>
    </source>
</evidence>
<dbReference type="InterPro" id="IPR044665">
    <property type="entry name" value="E_coli_cyclophilin_A-like"/>
</dbReference>
<dbReference type="KEGG" id="gaw:V144x_10690"/>
<evidence type="ECO:0000256" key="3">
    <source>
        <dbReference type="ARBA" id="ARBA00023235"/>
    </source>
</evidence>
<dbReference type="InterPro" id="IPR002130">
    <property type="entry name" value="Cyclophilin-type_PPIase_dom"/>
</dbReference>
<gene>
    <name evidence="6" type="primary">ppiA</name>
    <name evidence="6" type="ORF">V144x_10690</name>
</gene>
<feature type="domain" description="PPIase cyclophilin-type" evidence="5">
    <location>
        <begin position="44"/>
        <end position="165"/>
    </location>
</feature>
<protein>
    <recommendedName>
        <fullName evidence="1">peptidylprolyl isomerase</fullName>
        <ecNumber evidence="1">5.2.1.8</ecNumber>
    </recommendedName>
</protein>
<dbReference type="PROSITE" id="PS50072">
    <property type="entry name" value="CSA_PPIASE_2"/>
    <property type="match status" value="1"/>
</dbReference>
<evidence type="ECO:0000313" key="7">
    <source>
        <dbReference type="Proteomes" id="UP000318704"/>
    </source>
</evidence>
<dbReference type="PANTHER" id="PTHR43246">
    <property type="entry name" value="PEPTIDYL-PROLYL CIS-TRANS ISOMERASE CYP38, CHLOROPLASTIC"/>
    <property type="match status" value="1"/>
</dbReference>
<dbReference type="Gene3D" id="2.40.100.10">
    <property type="entry name" value="Cyclophilin-like"/>
    <property type="match status" value="1"/>
</dbReference>
<sequence precursor="true">MVFSKTAFMITASALVSTMLMSFQTEVYAKAPETYRVKMETTKGTFYIDVTRSWCPIGADQFYNLVNSGFYNDCAFFRVIEGFMAQVGINGNPEVQKKWRDQTIQDDPVSKSNLRGYVSFAKTGAPHSRTTQIFINFGDNRRLDKYGFAPFGYISAQGMKVVDALYSGYGEGAPAGRGPSQGRIHEEGNPYLKRDFPRLDYITKATIVKNK</sequence>
<feature type="signal peptide" evidence="4">
    <location>
        <begin position="1"/>
        <end position="29"/>
    </location>
</feature>